<sequence length="119" mass="13463">MLKLVARRSGHFFLETELLPWRLIGRMLLRVGFAMESSDDEKDGAPGNYIPKELTHGVASNGAKFVDEVLNEVEQPVMHIDTQALDIGIETEQLEISSQLRDSIATEMWNDYIRDLSAM</sequence>
<organism evidence="1 2">
    <name type="scientific">Quercus suber</name>
    <name type="common">Cork oak</name>
    <dbReference type="NCBI Taxonomy" id="58331"/>
    <lineage>
        <taxon>Eukaryota</taxon>
        <taxon>Viridiplantae</taxon>
        <taxon>Streptophyta</taxon>
        <taxon>Embryophyta</taxon>
        <taxon>Tracheophyta</taxon>
        <taxon>Spermatophyta</taxon>
        <taxon>Magnoliopsida</taxon>
        <taxon>eudicotyledons</taxon>
        <taxon>Gunneridae</taxon>
        <taxon>Pentapetalae</taxon>
        <taxon>rosids</taxon>
        <taxon>fabids</taxon>
        <taxon>Fagales</taxon>
        <taxon>Fagaceae</taxon>
        <taxon>Quercus</taxon>
    </lineage>
</organism>
<reference evidence="1 2" key="1">
    <citation type="journal article" date="2018" name="Sci. Data">
        <title>The draft genome sequence of cork oak.</title>
        <authorList>
            <person name="Ramos A.M."/>
            <person name="Usie A."/>
            <person name="Barbosa P."/>
            <person name="Barros P.M."/>
            <person name="Capote T."/>
            <person name="Chaves I."/>
            <person name="Simoes F."/>
            <person name="Abreu I."/>
            <person name="Carrasquinho I."/>
            <person name="Faro C."/>
            <person name="Guimaraes J.B."/>
            <person name="Mendonca D."/>
            <person name="Nobrega F."/>
            <person name="Rodrigues L."/>
            <person name="Saibo N.J.M."/>
            <person name="Varela M.C."/>
            <person name="Egas C."/>
            <person name="Matos J."/>
            <person name="Miguel C.M."/>
            <person name="Oliveira M.M."/>
            <person name="Ricardo C.P."/>
            <person name="Goncalves S."/>
        </authorList>
    </citation>
    <scope>NUCLEOTIDE SEQUENCE [LARGE SCALE GENOMIC DNA]</scope>
    <source>
        <strain evidence="2">cv. HL8</strain>
    </source>
</reference>
<gene>
    <name evidence="1" type="ORF">CFP56_018112</name>
</gene>
<name>A0AAW0KLQ6_QUESU</name>
<dbReference type="Proteomes" id="UP000237347">
    <property type="component" value="Unassembled WGS sequence"/>
</dbReference>
<accession>A0AAW0KLQ6</accession>
<protein>
    <submittedName>
        <fullName evidence="1">Uncharacterized protein</fullName>
    </submittedName>
</protein>
<keyword evidence="2" id="KW-1185">Reference proteome</keyword>
<evidence type="ECO:0000313" key="1">
    <source>
        <dbReference type="EMBL" id="KAK7839354.1"/>
    </source>
</evidence>
<evidence type="ECO:0000313" key="2">
    <source>
        <dbReference type="Proteomes" id="UP000237347"/>
    </source>
</evidence>
<comment type="caution">
    <text evidence="1">The sequence shown here is derived from an EMBL/GenBank/DDBJ whole genome shotgun (WGS) entry which is preliminary data.</text>
</comment>
<dbReference type="EMBL" id="PKMF04000285">
    <property type="protein sequence ID" value="KAK7839354.1"/>
    <property type="molecule type" value="Genomic_DNA"/>
</dbReference>
<dbReference type="AlphaFoldDB" id="A0AAW0KLQ6"/>
<proteinExistence type="predicted"/>